<accession>A0A150WG91</accession>
<dbReference type="AlphaFoldDB" id="A0A150WG91"/>
<reference evidence="2 3" key="1">
    <citation type="submission" date="2016-03" db="EMBL/GenBank/DDBJ databases">
        <authorList>
            <person name="Ploux O."/>
        </authorList>
    </citation>
    <scope>NUCLEOTIDE SEQUENCE [LARGE SCALE GENOMIC DNA]</scope>
    <source>
        <strain evidence="2 3">BER2</strain>
    </source>
</reference>
<proteinExistence type="predicted"/>
<dbReference type="RefSeq" id="WP_063244104.1">
    <property type="nucleotide sequence ID" value="NZ_LUKF01000016.1"/>
</dbReference>
<feature type="chain" id="PRO_5007572840" description="Outer membrane protein beta-barrel domain-containing protein" evidence="1">
    <location>
        <begin position="22"/>
        <end position="178"/>
    </location>
</feature>
<organism evidence="2 3">
    <name type="scientific">Bdellovibrio bacteriovorus</name>
    <dbReference type="NCBI Taxonomy" id="959"/>
    <lineage>
        <taxon>Bacteria</taxon>
        <taxon>Pseudomonadati</taxon>
        <taxon>Bdellovibrionota</taxon>
        <taxon>Bdellovibrionia</taxon>
        <taxon>Bdellovibrionales</taxon>
        <taxon>Pseudobdellovibrionaceae</taxon>
        <taxon>Bdellovibrio</taxon>
    </lineage>
</organism>
<evidence type="ECO:0000313" key="2">
    <source>
        <dbReference type="EMBL" id="KYG61984.1"/>
    </source>
</evidence>
<name>A0A150WG91_BDEBC</name>
<sequence>MLNYQALAIAFLFLFVSSAHADDWRAVVERAGFMGTVAAGASYEFEPEHAVDLSLGGYPIDDEVFYQANLVYRYSRWNTPVREDVWRPLQFGFFLVYALNSDKYFLESPDKYPYPDYYDFTALRYGAEFGTTYTFMRSRIGISYRIRIFDNGVIAIFNNNNRDLQYYISSGLSLQYLF</sequence>
<evidence type="ECO:0008006" key="4">
    <source>
        <dbReference type="Google" id="ProtNLM"/>
    </source>
</evidence>
<dbReference type="EMBL" id="LUKF01000016">
    <property type="protein sequence ID" value="KYG61984.1"/>
    <property type="molecule type" value="Genomic_DNA"/>
</dbReference>
<dbReference type="OrthoDB" id="5293152at2"/>
<gene>
    <name evidence="2" type="ORF">AZI85_07175</name>
</gene>
<keyword evidence="1" id="KW-0732">Signal</keyword>
<dbReference type="Proteomes" id="UP000075391">
    <property type="component" value="Unassembled WGS sequence"/>
</dbReference>
<evidence type="ECO:0000256" key="1">
    <source>
        <dbReference type="SAM" id="SignalP"/>
    </source>
</evidence>
<comment type="caution">
    <text evidence="2">The sequence shown here is derived from an EMBL/GenBank/DDBJ whole genome shotgun (WGS) entry which is preliminary data.</text>
</comment>
<evidence type="ECO:0000313" key="3">
    <source>
        <dbReference type="Proteomes" id="UP000075391"/>
    </source>
</evidence>
<protein>
    <recommendedName>
        <fullName evidence="4">Outer membrane protein beta-barrel domain-containing protein</fullName>
    </recommendedName>
</protein>
<feature type="signal peptide" evidence="1">
    <location>
        <begin position="1"/>
        <end position="21"/>
    </location>
</feature>